<dbReference type="RefSeq" id="WP_006651441.1">
    <property type="nucleotide sequence ID" value="NZ_AOIM01000006.1"/>
</dbReference>
<dbReference type="OrthoDB" id="174763at2157"/>
<dbReference type="AlphaFoldDB" id="M0ABK4"/>
<proteinExistence type="predicted"/>
<accession>M0ABK4</accession>
<evidence type="ECO:0000313" key="2">
    <source>
        <dbReference type="Proteomes" id="UP000011519"/>
    </source>
</evidence>
<keyword evidence="2" id="KW-1185">Reference proteome</keyword>
<dbReference type="InterPro" id="IPR058264">
    <property type="entry name" value="DUF7958"/>
</dbReference>
<dbReference type="STRING" id="1227493.C483_00815"/>
<dbReference type="Pfam" id="PF25858">
    <property type="entry name" value="DUF7958"/>
    <property type="match status" value="1"/>
</dbReference>
<organism evidence="1 2">
    <name type="scientific">Natrialba hulunbeirensis JCM 10989</name>
    <dbReference type="NCBI Taxonomy" id="1227493"/>
    <lineage>
        <taxon>Archaea</taxon>
        <taxon>Methanobacteriati</taxon>
        <taxon>Methanobacteriota</taxon>
        <taxon>Stenosarchaea group</taxon>
        <taxon>Halobacteria</taxon>
        <taxon>Halobacteriales</taxon>
        <taxon>Natrialbaceae</taxon>
        <taxon>Natrialba</taxon>
    </lineage>
</organism>
<dbReference type="EMBL" id="AOIM01000006">
    <property type="protein sequence ID" value="ELY95776.1"/>
    <property type="molecule type" value="Genomic_DNA"/>
</dbReference>
<protein>
    <submittedName>
        <fullName evidence="1">Uncharacterized protein</fullName>
    </submittedName>
</protein>
<name>M0ABK4_9EURY</name>
<evidence type="ECO:0000313" key="1">
    <source>
        <dbReference type="EMBL" id="ELY95776.1"/>
    </source>
</evidence>
<reference evidence="1 2" key="1">
    <citation type="journal article" date="2014" name="PLoS Genet.">
        <title>Phylogenetically driven sequencing of extremely halophilic archaea reveals strategies for static and dynamic osmo-response.</title>
        <authorList>
            <person name="Becker E.A."/>
            <person name="Seitzer P.M."/>
            <person name="Tritt A."/>
            <person name="Larsen D."/>
            <person name="Krusor M."/>
            <person name="Yao A.I."/>
            <person name="Wu D."/>
            <person name="Madern D."/>
            <person name="Eisen J.A."/>
            <person name="Darling A.E."/>
            <person name="Facciotti M.T."/>
        </authorList>
    </citation>
    <scope>NUCLEOTIDE SEQUENCE [LARGE SCALE GENOMIC DNA]</scope>
    <source>
        <strain evidence="1 2">JCM 10989</strain>
    </source>
</reference>
<dbReference type="PATRIC" id="fig|1227493.4.peg.148"/>
<comment type="caution">
    <text evidence="1">The sequence shown here is derived from an EMBL/GenBank/DDBJ whole genome shotgun (WGS) entry which is preliminary data.</text>
</comment>
<sequence>MDGLITGENERLVGISVIDNNDVEHVIEMKFDGEITAHQQDGYPDKAKERTTAGNEHVNQARRFAKFYVYREQGYETVDPMRNPDRIAALTLAVGSLESATLETYFGEYYQQLRSHAGDADPVVETPDIDSDAICWLEQDVTVGLDGETVASLVEQVADATVLESLEAATGGESVDVDLRADLERSLTDHGIDLDSRADAIGDALIDTVGPFRVRWKQNGQKFEATANSTGEQLDRDPAVRLQMFANLYEFDSIEEFQQSLVHHLRCQIRDCYIGMGIAPPEDARVQGPGIYEYVGNYKVDNFYPAYNDTRIEIDDWQEEHTPDDLLV</sequence>
<gene>
    <name evidence="1" type="ORF">C483_00815</name>
</gene>
<dbReference type="Proteomes" id="UP000011519">
    <property type="component" value="Unassembled WGS sequence"/>
</dbReference>